<evidence type="ECO:0000256" key="3">
    <source>
        <dbReference type="ARBA" id="ARBA00022741"/>
    </source>
</evidence>
<evidence type="ECO:0000256" key="1">
    <source>
        <dbReference type="ARBA" id="ARBA00022448"/>
    </source>
</evidence>
<dbReference type="OrthoDB" id="9781337at2"/>
<dbReference type="AlphaFoldDB" id="A0A4S4AUI0"/>
<dbReference type="InterPro" id="IPR032823">
    <property type="entry name" value="BCA_ABC_TP_C"/>
</dbReference>
<evidence type="ECO:0000259" key="5">
    <source>
        <dbReference type="PROSITE" id="PS50893"/>
    </source>
</evidence>
<dbReference type="SMART" id="SM00382">
    <property type="entry name" value="AAA"/>
    <property type="match status" value="1"/>
</dbReference>
<comment type="caution">
    <text evidence="6">The sequence shown here is derived from an EMBL/GenBank/DDBJ whole genome shotgun (WGS) entry which is preliminary data.</text>
</comment>
<keyword evidence="2" id="KW-0472">Membrane</keyword>
<gene>
    <name evidence="6" type="ORF">E6O51_07390</name>
</gene>
<evidence type="ECO:0000256" key="4">
    <source>
        <dbReference type="ARBA" id="ARBA00022840"/>
    </source>
</evidence>
<dbReference type="InterPro" id="IPR027417">
    <property type="entry name" value="P-loop_NTPase"/>
</dbReference>
<keyword evidence="7" id="KW-1185">Reference proteome</keyword>
<accession>A0A4S4AUI0</accession>
<dbReference type="InterPro" id="IPR051120">
    <property type="entry name" value="ABC_AA/LPS_Transport"/>
</dbReference>
<keyword evidence="3" id="KW-0547">Nucleotide-binding</keyword>
<sequence length="256" mass="27112">MPLLQARGLSKRYGGICALDDVSLDIHRGEIYALIGPNGAGKTTFFDVLTGFCTPDAGGIVFDRVVLARGEVRAVAARGIARSFQNARLFDDLTAFENVLIGHHGRLAAGALDALLRGRRTREEEARAAAFARHLLDYVGLGEHAGTLAEALSYGDRRRLEIARALAAGPLLLALDEPAAGMNPSESAALATLLRRIRADGTTVLLIEHDMPLVMGLCDRMAVLDAGRKIAEGTPAAVQGDPAVIEAYLGRGRHGG</sequence>
<feature type="domain" description="ABC transporter" evidence="5">
    <location>
        <begin position="4"/>
        <end position="251"/>
    </location>
</feature>
<dbReference type="FunFam" id="3.40.50.300:FF:000421">
    <property type="entry name" value="Branched-chain amino acid ABC transporter ATP-binding protein"/>
    <property type="match status" value="1"/>
</dbReference>
<proteinExistence type="predicted"/>
<organism evidence="6 7">
    <name type="scientific">Pseudothauera rhizosphaerae</name>
    <dbReference type="NCBI Taxonomy" id="2565932"/>
    <lineage>
        <taxon>Bacteria</taxon>
        <taxon>Pseudomonadati</taxon>
        <taxon>Pseudomonadota</taxon>
        <taxon>Betaproteobacteria</taxon>
        <taxon>Rhodocyclales</taxon>
        <taxon>Zoogloeaceae</taxon>
        <taxon>Pseudothauera</taxon>
    </lineage>
</organism>
<keyword evidence="2" id="KW-1003">Cell membrane</keyword>
<dbReference type="InterPro" id="IPR017871">
    <property type="entry name" value="ABC_transporter-like_CS"/>
</dbReference>
<dbReference type="PROSITE" id="PS00211">
    <property type="entry name" value="ABC_TRANSPORTER_1"/>
    <property type="match status" value="1"/>
</dbReference>
<evidence type="ECO:0000313" key="7">
    <source>
        <dbReference type="Proteomes" id="UP000307956"/>
    </source>
</evidence>
<protein>
    <submittedName>
        <fullName evidence="6">ABC transporter ATP-binding protein</fullName>
    </submittedName>
</protein>
<dbReference type="InterPro" id="IPR003439">
    <property type="entry name" value="ABC_transporter-like_ATP-bd"/>
</dbReference>
<dbReference type="Pfam" id="PF12399">
    <property type="entry name" value="BCA_ABC_TP_C"/>
    <property type="match status" value="1"/>
</dbReference>
<dbReference type="InterPro" id="IPR003593">
    <property type="entry name" value="AAA+_ATPase"/>
</dbReference>
<dbReference type="Proteomes" id="UP000307956">
    <property type="component" value="Unassembled WGS sequence"/>
</dbReference>
<dbReference type="GO" id="GO:0005886">
    <property type="term" value="C:plasma membrane"/>
    <property type="evidence" value="ECO:0007669"/>
    <property type="project" value="TreeGrafter"/>
</dbReference>
<dbReference type="GO" id="GO:0005524">
    <property type="term" value="F:ATP binding"/>
    <property type="evidence" value="ECO:0007669"/>
    <property type="project" value="UniProtKB-KW"/>
</dbReference>
<dbReference type="SUPFAM" id="SSF52540">
    <property type="entry name" value="P-loop containing nucleoside triphosphate hydrolases"/>
    <property type="match status" value="1"/>
</dbReference>
<dbReference type="PANTHER" id="PTHR45772">
    <property type="entry name" value="CONSERVED COMPONENT OF ABC TRANSPORTER FOR NATURAL AMINO ACIDS-RELATED"/>
    <property type="match status" value="1"/>
</dbReference>
<keyword evidence="4 6" id="KW-0067">ATP-binding</keyword>
<evidence type="ECO:0000256" key="2">
    <source>
        <dbReference type="ARBA" id="ARBA00022475"/>
    </source>
</evidence>
<evidence type="ECO:0000313" key="6">
    <source>
        <dbReference type="EMBL" id="THF62245.1"/>
    </source>
</evidence>
<dbReference type="Gene3D" id="3.40.50.300">
    <property type="entry name" value="P-loop containing nucleotide triphosphate hydrolases"/>
    <property type="match status" value="1"/>
</dbReference>
<dbReference type="Pfam" id="PF00005">
    <property type="entry name" value="ABC_tran"/>
    <property type="match status" value="1"/>
</dbReference>
<dbReference type="EMBL" id="SSOD01000005">
    <property type="protein sequence ID" value="THF62245.1"/>
    <property type="molecule type" value="Genomic_DNA"/>
</dbReference>
<reference evidence="6 7" key="1">
    <citation type="submission" date="2019-04" db="EMBL/GenBank/DDBJ databases">
        <title>Azoarcus rhizosphaerae sp. nov. isolated from rhizosphere of Ficus religiosa.</title>
        <authorList>
            <person name="Lin S.-Y."/>
            <person name="Hameed A."/>
            <person name="Hsu Y.-H."/>
            <person name="Young C.-C."/>
        </authorList>
    </citation>
    <scope>NUCLEOTIDE SEQUENCE [LARGE SCALE GENOMIC DNA]</scope>
    <source>
        <strain evidence="6 7">CC-YHH848</strain>
    </source>
</reference>
<name>A0A4S4AUI0_9RHOO</name>
<dbReference type="CDD" id="cd03219">
    <property type="entry name" value="ABC_Mj1267_LivG_branched"/>
    <property type="match status" value="1"/>
</dbReference>
<dbReference type="PROSITE" id="PS50893">
    <property type="entry name" value="ABC_TRANSPORTER_2"/>
    <property type="match status" value="1"/>
</dbReference>
<dbReference type="GO" id="GO:0016887">
    <property type="term" value="F:ATP hydrolysis activity"/>
    <property type="evidence" value="ECO:0007669"/>
    <property type="project" value="InterPro"/>
</dbReference>
<keyword evidence="1" id="KW-0813">Transport</keyword>
<dbReference type="PANTHER" id="PTHR45772:SF9">
    <property type="entry name" value="CONSERVED COMPONENT OF ABC TRANSPORTER FOR NATURAL AMINO ACIDS"/>
    <property type="match status" value="1"/>
</dbReference>